<protein>
    <submittedName>
        <fullName evidence="1">Uncharacterized protein</fullName>
    </submittedName>
</protein>
<name>A0A1H8LTA9_9BRAD</name>
<evidence type="ECO:0000313" key="1">
    <source>
        <dbReference type="EMBL" id="SEO08096.1"/>
    </source>
</evidence>
<sequence>MSVRAKHRGRMKRAQSIAAANTVIGPCAAAIREKCPAGADLAGLEPVFDRIAQDLDFTLARQALDDFVVGDGRRIVVAISDATWRNSVMITSYQENELPPMGKAARSALDDYAAAGAPAGYANFIGGFWAAWSRFVKTKLRDGRAPDSDEAADICVGLLLISFPAILARIDEIARGGATPALAIALNSAGATPRRVKCKIRLVAFTLPNWARCGGDVAGRA</sequence>
<organism evidence="1 2">
    <name type="scientific">Rhodopseudomonas pseudopalustris</name>
    <dbReference type="NCBI Taxonomy" id="1513892"/>
    <lineage>
        <taxon>Bacteria</taxon>
        <taxon>Pseudomonadati</taxon>
        <taxon>Pseudomonadota</taxon>
        <taxon>Alphaproteobacteria</taxon>
        <taxon>Hyphomicrobiales</taxon>
        <taxon>Nitrobacteraceae</taxon>
        <taxon>Rhodopseudomonas</taxon>
    </lineage>
</organism>
<dbReference type="AlphaFoldDB" id="A0A1H8LTA9"/>
<gene>
    <name evidence="1" type="ORF">SAMN05444123_101204</name>
</gene>
<dbReference type="EMBL" id="FODT01000001">
    <property type="protein sequence ID" value="SEO08096.1"/>
    <property type="molecule type" value="Genomic_DNA"/>
</dbReference>
<evidence type="ECO:0000313" key="2">
    <source>
        <dbReference type="Proteomes" id="UP000199615"/>
    </source>
</evidence>
<keyword evidence="2" id="KW-1185">Reference proteome</keyword>
<reference evidence="2" key="1">
    <citation type="submission" date="2016-10" db="EMBL/GenBank/DDBJ databases">
        <authorList>
            <person name="Varghese N."/>
            <person name="Submissions S."/>
        </authorList>
    </citation>
    <scope>NUCLEOTIDE SEQUENCE [LARGE SCALE GENOMIC DNA]</scope>
    <source>
        <strain evidence="2">DSM 123</strain>
    </source>
</reference>
<accession>A0A1H8LTA9</accession>
<dbReference type="Proteomes" id="UP000199615">
    <property type="component" value="Unassembled WGS sequence"/>
</dbReference>
<proteinExistence type="predicted"/>